<evidence type="ECO:0000313" key="3">
    <source>
        <dbReference type="Proteomes" id="UP001165083"/>
    </source>
</evidence>
<sequence length="137" mass="14619">MKIATPTCRSYFGSTTAPSCLVVHQYLSAYAVQLPFGSELDHFLQKPTECACPTQQPLDMTEVSDDLVEASQILNLPPTQLLPVRTSAADPQCFDAGHSSSITLKEASSSAEMSNLSSPPSNAGHIESADDDTDMLV</sequence>
<feature type="compositionally biased region" description="Low complexity" evidence="1">
    <location>
        <begin position="106"/>
        <end position="121"/>
    </location>
</feature>
<gene>
    <name evidence="2" type="ORF">Plil01_001606000</name>
</gene>
<evidence type="ECO:0000256" key="1">
    <source>
        <dbReference type="SAM" id="MobiDB-lite"/>
    </source>
</evidence>
<evidence type="ECO:0000313" key="2">
    <source>
        <dbReference type="EMBL" id="GMF38464.1"/>
    </source>
</evidence>
<dbReference type="EMBL" id="BSXW01001679">
    <property type="protein sequence ID" value="GMF38464.1"/>
    <property type="molecule type" value="Genomic_DNA"/>
</dbReference>
<dbReference type="Proteomes" id="UP001165083">
    <property type="component" value="Unassembled WGS sequence"/>
</dbReference>
<feature type="region of interest" description="Disordered" evidence="1">
    <location>
        <begin position="104"/>
        <end position="137"/>
    </location>
</feature>
<dbReference type="AlphaFoldDB" id="A0A9W6XHA8"/>
<organism evidence="2 3">
    <name type="scientific">Phytophthora lilii</name>
    <dbReference type="NCBI Taxonomy" id="2077276"/>
    <lineage>
        <taxon>Eukaryota</taxon>
        <taxon>Sar</taxon>
        <taxon>Stramenopiles</taxon>
        <taxon>Oomycota</taxon>
        <taxon>Peronosporomycetes</taxon>
        <taxon>Peronosporales</taxon>
        <taxon>Peronosporaceae</taxon>
        <taxon>Phytophthora</taxon>
    </lineage>
</organism>
<accession>A0A9W6XHA8</accession>
<proteinExistence type="predicted"/>
<name>A0A9W6XHA8_9STRA</name>
<keyword evidence="3" id="KW-1185">Reference proteome</keyword>
<protein>
    <submittedName>
        <fullName evidence="2">Unnamed protein product</fullName>
    </submittedName>
</protein>
<reference evidence="2" key="1">
    <citation type="submission" date="2023-04" db="EMBL/GenBank/DDBJ databases">
        <title>Phytophthora lilii NBRC 32176.</title>
        <authorList>
            <person name="Ichikawa N."/>
            <person name="Sato H."/>
            <person name="Tonouchi N."/>
        </authorList>
    </citation>
    <scope>NUCLEOTIDE SEQUENCE</scope>
    <source>
        <strain evidence="2">NBRC 32176</strain>
    </source>
</reference>
<comment type="caution">
    <text evidence="2">The sequence shown here is derived from an EMBL/GenBank/DDBJ whole genome shotgun (WGS) entry which is preliminary data.</text>
</comment>